<evidence type="ECO:0000256" key="6">
    <source>
        <dbReference type="SAM" id="Phobius"/>
    </source>
</evidence>
<name>A0A3B0VWA4_9ZZZZ</name>
<feature type="transmembrane region" description="Helical" evidence="6">
    <location>
        <begin position="271"/>
        <end position="296"/>
    </location>
</feature>
<feature type="transmembrane region" description="Helical" evidence="6">
    <location>
        <begin position="44"/>
        <end position="66"/>
    </location>
</feature>
<dbReference type="GO" id="GO:0035725">
    <property type="term" value="P:sodium ion transmembrane transport"/>
    <property type="evidence" value="ECO:0007669"/>
    <property type="project" value="TreeGrafter"/>
</dbReference>
<accession>A0A3B0VWA4</accession>
<dbReference type="Pfam" id="PF00209">
    <property type="entry name" value="SNF"/>
    <property type="match status" value="2"/>
</dbReference>
<gene>
    <name evidence="7" type="ORF">MNBD_DELTA04-961</name>
</gene>
<dbReference type="PANTHER" id="PTHR11616:SF240">
    <property type="entry name" value="BLOATED TUBULES, ISOFORM B-RELATED"/>
    <property type="match status" value="1"/>
</dbReference>
<keyword evidence="2" id="KW-0813">Transport</keyword>
<keyword evidence="3 6" id="KW-0812">Transmembrane</keyword>
<dbReference type="EMBL" id="UOEY01000118">
    <property type="protein sequence ID" value="VAW41159.1"/>
    <property type="molecule type" value="Genomic_DNA"/>
</dbReference>
<feature type="transmembrane region" description="Helical" evidence="6">
    <location>
        <begin position="140"/>
        <end position="165"/>
    </location>
</feature>
<feature type="transmembrane region" description="Helical" evidence="6">
    <location>
        <begin position="12"/>
        <end position="32"/>
    </location>
</feature>
<keyword evidence="4 6" id="KW-1133">Transmembrane helix</keyword>
<feature type="transmembrane region" description="Helical" evidence="6">
    <location>
        <begin position="400"/>
        <end position="420"/>
    </location>
</feature>
<feature type="transmembrane region" description="Helical" evidence="6">
    <location>
        <begin position="370"/>
        <end position="394"/>
    </location>
</feature>
<evidence type="ECO:0000256" key="2">
    <source>
        <dbReference type="ARBA" id="ARBA00022448"/>
    </source>
</evidence>
<dbReference type="SUPFAM" id="SSF161070">
    <property type="entry name" value="SNF-like"/>
    <property type="match status" value="1"/>
</dbReference>
<organism evidence="7">
    <name type="scientific">hydrothermal vent metagenome</name>
    <dbReference type="NCBI Taxonomy" id="652676"/>
    <lineage>
        <taxon>unclassified sequences</taxon>
        <taxon>metagenomes</taxon>
        <taxon>ecological metagenomes</taxon>
    </lineage>
</organism>
<protein>
    <submittedName>
        <fullName evidence="7">Sodium-dependent transporter, SNF family</fullName>
    </submittedName>
</protein>
<proteinExistence type="predicted"/>
<feature type="transmembrane region" description="Helical" evidence="6">
    <location>
        <begin position="478"/>
        <end position="500"/>
    </location>
</feature>
<dbReference type="NCBIfam" id="NF037979">
    <property type="entry name" value="Na_transp"/>
    <property type="match status" value="1"/>
</dbReference>
<dbReference type="PRINTS" id="PR00176">
    <property type="entry name" value="NANEUSMPORT"/>
</dbReference>
<feature type="transmembrane region" description="Helical" evidence="6">
    <location>
        <begin position="330"/>
        <end position="358"/>
    </location>
</feature>
<evidence type="ECO:0000256" key="5">
    <source>
        <dbReference type="ARBA" id="ARBA00023136"/>
    </source>
</evidence>
<feature type="transmembrane region" description="Helical" evidence="6">
    <location>
        <begin position="440"/>
        <end position="458"/>
    </location>
</feature>
<sequence>MSTGRSSWGSNGGFLLAAIGSAIGLGNVWRFSYMAYQYGGGAFLVPYVVALFVAGIPIIIIEYGLGHKEKGSSPLSFARIGRRFEWLGWWMPVVAMFGIMLYYSVVIGWCINYLVFSFHLDWGSDPQGFFFKQFLQISPSAAVIGGIRLPIALSTFLVWVSCWLICSRDIRHGIERASVVFMPVLFLLTIILVLWSLSLDGARDAIMNHYLHADWSKINIFAADPAVRGDAGKVWAAAFGQIFFTLSLGFGIMITYASYLPAKSDIGKNALVTTLVNCLYSFVAGFAVFGVVGFMAKHQGVAFGEAIKGGPQLAFVVYPKAISLLPSMNVLFGVIFFLMLIIAGLTSGVSLVEAFVCAITDKFDWPRGKVVFLVCLAGFLGSLIFTSRGGLYFLDIADHFITNYGLVIGGLLECLIVGWVLKASLLRAHINRLGTRIPALWDFFIRYSTPAILAYLLYLSLTADLGRHYGGYPAGQLIIYGVGWMLVCLVLALVLAFCPWRAGKLKRRHRPEEDKLLV</sequence>
<evidence type="ECO:0000313" key="7">
    <source>
        <dbReference type="EMBL" id="VAW41159.1"/>
    </source>
</evidence>
<dbReference type="InterPro" id="IPR000175">
    <property type="entry name" value="Na/ntran_symport"/>
</dbReference>
<evidence type="ECO:0000256" key="1">
    <source>
        <dbReference type="ARBA" id="ARBA00004141"/>
    </source>
</evidence>
<dbReference type="PANTHER" id="PTHR11616">
    <property type="entry name" value="SODIUM/CHLORIDE DEPENDENT TRANSPORTER"/>
    <property type="match status" value="1"/>
</dbReference>
<evidence type="ECO:0000256" key="4">
    <source>
        <dbReference type="ARBA" id="ARBA00022989"/>
    </source>
</evidence>
<dbReference type="CDD" id="cd10334">
    <property type="entry name" value="SLC6sbd_u1"/>
    <property type="match status" value="1"/>
</dbReference>
<evidence type="ECO:0000256" key="3">
    <source>
        <dbReference type="ARBA" id="ARBA00022692"/>
    </source>
</evidence>
<keyword evidence="5 6" id="KW-0472">Membrane</keyword>
<dbReference type="PROSITE" id="PS50267">
    <property type="entry name" value="NA_NEUROTRAN_SYMP_3"/>
    <property type="match status" value="1"/>
</dbReference>
<dbReference type="AlphaFoldDB" id="A0A3B0VWA4"/>
<feature type="transmembrane region" description="Helical" evidence="6">
    <location>
        <begin position="234"/>
        <end position="259"/>
    </location>
</feature>
<feature type="transmembrane region" description="Helical" evidence="6">
    <location>
        <begin position="87"/>
        <end position="120"/>
    </location>
</feature>
<dbReference type="InterPro" id="IPR037272">
    <property type="entry name" value="SNS_sf"/>
</dbReference>
<comment type="subcellular location">
    <subcellularLocation>
        <location evidence="1">Membrane</location>
        <topology evidence="1">Multi-pass membrane protein</topology>
    </subcellularLocation>
</comment>
<reference evidence="7" key="1">
    <citation type="submission" date="2018-06" db="EMBL/GenBank/DDBJ databases">
        <authorList>
            <person name="Zhirakovskaya E."/>
        </authorList>
    </citation>
    <scope>NUCLEOTIDE SEQUENCE</scope>
</reference>
<dbReference type="GO" id="GO:0005886">
    <property type="term" value="C:plasma membrane"/>
    <property type="evidence" value="ECO:0007669"/>
    <property type="project" value="TreeGrafter"/>
</dbReference>
<feature type="transmembrane region" description="Helical" evidence="6">
    <location>
        <begin position="177"/>
        <end position="197"/>
    </location>
</feature>